<evidence type="ECO:0000256" key="1">
    <source>
        <dbReference type="SAM" id="SignalP"/>
    </source>
</evidence>
<evidence type="ECO:0000313" key="3">
    <source>
        <dbReference type="Proteomes" id="UP001251528"/>
    </source>
</evidence>
<proteinExistence type="predicted"/>
<dbReference type="Proteomes" id="UP001251528">
    <property type="component" value="Unassembled WGS sequence"/>
</dbReference>
<evidence type="ECO:0008006" key="4">
    <source>
        <dbReference type="Google" id="ProtNLM"/>
    </source>
</evidence>
<feature type="signal peptide" evidence="1">
    <location>
        <begin position="1"/>
        <end position="22"/>
    </location>
</feature>
<feature type="chain" id="PRO_5042513700" description="Secreted protein" evidence="1">
    <location>
        <begin position="23"/>
        <end position="143"/>
    </location>
</feature>
<name>A0AAJ0FWH6_9HYPO</name>
<reference evidence="2" key="1">
    <citation type="submission" date="2023-06" db="EMBL/GenBank/DDBJ databases">
        <title>Conoideocrella luteorostrata (Hypocreales: Clavicipitaceae), a potential biocontrol fungus for elongate hemlock scale in United States Christmas tree production areas.</title>
        <authorList>
            <person name="Barrett H."/>
            <person name="Lovett B."/>
            <person name="Macias A.M."/>
            <person name="Stajich J.E."/>
            <person name="Kasson M.T."/>
        </authorList>
    </citation>
    <scope>NUCLEOTIDE SEQUENCE</scope>
    <source>
        <strain evidence="2">ARSEF 14590</strain>
    </source>
</reference>
<sequence>MPAKPLFSAVLLALAAISPVAAAKCHVVGWMRDNNVWNPPGGIVRAGGQGLVFYRNDKEIHRWVQCDKCGGLCTDYKSVETPPLPKSFEWAASCDGAAKFSECHGAYGSQTHIDGDTPQNDGDFYGIGFTTMTQCHINFDCED</sequence>
<accession>A0AAJ0FWH6</accession>
<dbReference type="AlphaFoldDB" id="A0AAJ0FWH6"/>
<keyword evidence="1" id="KW-0732">Signal</keyword>
<organism evidence="2 3">
    <name type="scientific">Conoideocrella luteorostrata</name>
    <dbReference type="NCBI Taxonomy" id="1105319"/>
    <lineage>
        <taxon>Eukaryota</taxon>
        <taxon>Fungi</taxon>
        <taxon>Dikarya</taxon>
        <taxon>Ascomycota</taxon>
        <taxon>Pezizomycotina</taxon>
        <taxon>Sordariomycetes</taxon>
        <taxon>Hypocreomycetidae</taxon>
        <taxon>Hypocreales</taxon>
        <taxon>Clavicipitaceae</taxon>
        <taxon>Conoideocrella</taxon>
    </lineage>
</organism>
<keyword evidence="3" id="KW-1185">Reference proteome</keyword>
<protein>
    <recommendedName>
        <fullName evidence="4">Secreted protein</fullName>
    </recommendedName>
</protein>
<gene>
    <name evidence="2" type="ORF">QQS21_008511</name>
</gene>
<comment type="caution">
    <text evidence="2">The sequence shown here is derived from an EMBL/GenBank/DDBJ whole genome shotgun (WGS) entry which is preliminary data.</text>
</comment>
<evidence type="ECO:0000313" key="2">
    <source>
        <dbReference type="EMBL" id="KAK2593803.1"/>
    </source>
</evidence>
<dbReference type="EMBL" id="JASWJB010000195">
    <property type="protein sequence ID" value="KAK2593803.1"/>
    <property type="molecule type" value="Genomic_DNA"/>
</dbReference>